<dbReference type="AlphaFoldDB" id="A0A6C0IY74"/>
<organism evidence="2">
    <name type="scientific">viral metagenome</name>
    <dbReference type="NCBI Taxonomy" id="1070528"/>
    <lineage>
        <taxon>unclassified sequences</taxon>
        <taxon>metagenomes</taxon>
        <taxon>organismal metagenomes</taxon>
    </lineage>
</organism>
<sequence>MLVDCFLLKNINSRLHLGMEHLRNIMEIMDDDKMFPTKTEWAYVEISNELKHLHLKLKDLMGQAETTATVDPSAPPPLRRRPPTPWRDLNSLRVRPRR</sequence>
<proteinExistence type="predicted"/>
<evidence type="ECO:0000256" key="1">
    <source>
        <dbReference type="SAM" id="MobiDB-lite"/>
    </source>
</evidence>
<evidence type="ECO:0000313" key="2">
    <source>
        <dbReference type="EMBL" id="QHT98278.1"/>
    </source>
</evidence>
<accession>A0A6C0IY74</accession>
<dbReference type="EMBL" id="MN740292">
    <property type="protein sequence ID" value="QHT98278.1"/>
    <property type="molecule type" value="Genomic_DNA"/>
</dbReference>
<feature type="region of interest" description="Disordered" evidence="1">
    <location>
        <begin position="64"/>
        <end position="98"/>
    </location>
</feature>
<name>A0A6C0IY74_9ZZZZ</name>
<reference evidence="2" key="1">
    <citation type="journal article" date="2020" name="Nature">
        <title>Giant virus diversity and host interactions through global metagenomics.</title>
        <authorList>
            <person name="Schulz F."/>
            <person name="Roux S."/>
            <person name="Paez-Espino D."/>
            <person name="Jungbluth S."/>
            <person name="Walsh D.A."/>
            <person name="Denef V.J."/>
            <person name="McMahon K.D."/>
            <person name="Konstantinidis K.T."/>
            <person name="Eloe-Fadrosh E.A."/>
            <person name="Kyrpides N.C."/>
            <person name="Woyke T."/>
        </authorList>
    </citation>
    <scope>NUCLEOTIDE SEQUENCE</scope>
    <source>
        <strain evidence="2">GVMAG-M-3300025652-16</strain>
    </source>
</reference>
<protein>
    <submittedName>
        <fullName evidence="2">Uncharacterized protein</fullName>
    </submittedName>
</protein>